<dbReference type="InterPro" id="IPR001170">
    <property type="entry name" value="ANPR/GUC"/>
</dbReference>
<keyword evidence="5 8" id="KW-0472">Membrane</keyword>
<dbReference type="Proteomes" id="UP000271974">
    <property type="component" value="Unassembled WGS sequence"/>
</dbReference>
<evidence type="ECO:0000259" key="10">
    <source>
        <dbReference type="Pfam" id="PF07714"/>
    </source>
</evidence>
<dbReference type="PANTHER" id="PTHR44755:SF8">
    <property type="entry name" value="RECEPTOR LIGAND BINDING REGION DOMAIN-CONTAINING PROTEIN"/>
    <property type="match status" value="1"/>
</dbReference>
<dbReference type="EMBL" id="RQTK01000553">
    <property type="protein sequence ID" value="RUS77778.1"/>
    <property type="molecule type" value="Genomic_DNA"/>
</dbReference>
<dbReference type="Gene3D" id="3.40.50.2300">
    <property type="match status" value="3"/>
</dbReference>
<dbReference type="InterPro" id="IPR052612">
    <property type="entry name" value="ANP_Clearance_Receptor"/>
</dbReference>
<keyword evidence="12" id="KW-1185">Reference proteome</keyword>
<dbReference type="InterPro" id="IPR001828">
    <property type="entry name" value="ANF_lig-bd_rcpt"/>
</dbReference>
<dbReference type="Pfam" id="PF01094">
    <property type="entry name" value="ANF_receptor"/>
    <property type="match status" value="1"/>
</dbReference>
<gene>
    <name evidence="11" type="ORF">EGW08_014463</name>
</gene>
<dbReference type="OrthoDB" id="302535at2759"/>
<reference evidence="11 12" key="1">
    <citation type="submission" date="2019-01" db="EMBL/GenBank/DDBJ databases">
        <title>A draft genome assembly of the solar-powered sea slug Elysia chlorotica.</title>
        <authorList>
            <person name="Cai H."/>
            <person name="Li Q."/>
            <person name="Fang X."/>
            <person name="Li J."/>
            <person name="Curtis N.E."/>
            <person name="Altenburger A."/>
            <person name="Shibata T."/>
            <person name="Feng M."/>
            <person name="Maeda T."/>
            <person name="Schwartz J.A."/>
            <person name="Shigenobu S."/>
            <person name="Lundholm N."/>
            <person name="Nishiyama T."/>
            <person name="Yang H."/>
            <person name="Hasebe M."/>
            <person name="Li S."/>
            <person name="Pierce S.K."/>
            <person name="Wang J."/>
        </authorList>
    </citation>
    <scope>NUCLEOTIDE SEQUENCE [LARGE SCALE GENOMIC DNA]</scope>
    <source>
        <strain evidence="11">EC2010</strain>
        <tissue evidence="11">Whole organism of an adult</tissue>
    </source>
</reference>
<dbReference type="GO" id="GO:0038023">
    <property type="term" value="F:signaling receptor activity"/>
    <property type="evidence" value="ECO:0007669"/>
    <property type="project" value="TreeGrafter"/>
</dbReference>
<feature type="non-terminal residue" evidence="11">
    <location>
        <position position="766"/>
    </location>
</feature>
<dbReference type="InterPro" id="IPR011009">
    <property type="entry name" value="Kinase-like_dom_sf"/>
</dbReference>
<dbReference type="GO" id="GO:0007165">
    <property type="term" value="P:signal transduction"/>
    <property type="evidence" value="ECO:0007669"/>
    <property type="project" value="TreeGrafter"/>
</dbReference>
<dbReference type="InterPro" id="IPR001245">
    <property type="entry name" value="Ser-Thr/Tyr_kinase_cat_dom"/>
</dbReference>
<dbReference type="SUPFAM" id="SSF53822">
    <property type="entry name" value="Periplasmic binding protein-like I"/>
    <property type="match status" value="1"/>
</dbReference>
<dbReference type="Pfam" id="PF07714">
    <property type="entry name" value="PK_Tyr_Ser-Thr"/>
    <property type="match status" value="1"/>
</dbReference>
<evidence type="ECO:0000259" key="9">
    <source>
        <dbReference type="Pfam" id="PF01094"/>
    </source>
</evidence>
<name>A0A3S1BCZ6_ELYCH</name>
<evidence type="ECO:0000256" key="7">
    <source>
        <dbReference type="ARBA" id="ARBA00023180"/>
    </source>
</evidence>
<evidence type="ECO:0000256" key="3">
    <source>
        <dbReference type="ARBA" id="ARBA00022729"/>
    </source>
</evidence>
<feature type="domain" description="Receptor ligand binding region" evidence="9">
    <location>
        <begin position="191"/>
        <end position="551"/>
    </location>
</feature>
<keyword evidence="6" id="KW-0675">Receptor</keyword>
<feature type="transmembrane region" description="Helical" evidence="8">
    <location>
        <begin position="606"/>
        <end position="629"/>
    </location>
</feature>
<evidence type="ECO:0000313" key="11">
    <source>
        <dbReference type="EMBL" id="RUS77778.1"/>
    </source>
</evidence>
<keyword evidence="3" id="KW-0732">Signal</keyword>
<dbReference type="STRING" id="188477.A0A3S1BCZ6"/>
<evidence type="ECO:0000256" key="2">
    <source>
        <dbReference type="ARBA" id="ARBA00022692"/>
    </source>
</evidence>
<evidence type="ECO:0000256" key="5">
    <source>
        <dbReference type="ARBA" id="ARBA00023136"/>
    </source>
</evidence>
<dbReference type="Gene3D" id="3.30.200.20">
    <property type="entry name" value="Phosphorylase Kinase, domain 1"/>
    <property type="match status" value="1"/>
</dbReference>
<dbReference type="FunFam" id="3.40.50.2300:FF:000200">
    <property type="entry name" value="Guanylate cyclase"/>
    <property type="match status" value="1"/>
</dbReference>
<keyword evidence="4 8" id="KW-1133">Transmembrane helix</keyword>
<dbReference type="SUPFAM" id="SSF56112">
    <property type="entry name" value="Protein kinase-like (PK-like)"/>
    <property type="match status" value="1"/>
</dbReference>
<keyword evidence="7" id="KW-0325">Glycoprotein</keyword>
<dbReference type="GO" id="GO:0016020">
    <property type="term" value="C:membrane"/>
    <property type="evidence" value="ECO:0007669"/>
    <property type="project" value="UniProtKB-SubCell"/>
</dbReference>
<evidence type="ECO:0000256" key="1">
    <source>
        <dbReference type="ARBA" id="ARBA00004479"/>
    </source>
</evidence>
<protein>
    <submittedName>
        <fullName evidence="11">Uncharacterized protein</fullName>
    </submittedName>
</protein>
<accession>A0A3S1BCZ6</accession>
<dbReference type="PRINTS" id="PR00255">
    <property type="entry name" value="NATPEPTIDER"/>
</dbReference>
<organism evidence="11 12">
    <name type="scientific">Elysia chlorotica</name>
    <name type="common">Eastern emerald elysia</name>
    <name type="synonym">Sea slug</name>
    <dbReference type="NCBI Taxonomy" id="188477"/>
    <lineage>
        <taxon>Eukaryota</taxon>
        <taxon>Metazoa</taxon>
        <taxon>Spiralia</taxon>
        <taxon>Lophotrochozoa</taxon>
        <taxon>Mollusca</taxon>
        <taxon>Gastropoda</taxon>
        <taxon>Heterobranchia</taxon>
        <taxon>Euthyneura</taxon>
        <taxon>Panpulmonata</taxon>
        <taxon>Sacoglossa</taxon>
        <taxon>Placobranchoidea</taxon>
        <taxon>Plakobranchidae</taxon>
        <taxon>Elysia</taxon>
    </lineage>
</organism>
<evidence type="ECO:0000256" key="4">
    <source>
        <dbReference type="ARBA" id="ARBA00022989"/>
    </source>
</evidence>
<evidence type="ECO:0000313" key="12">
    <source>
        <dbReference type="Proteomes" id="UP000271974"/>
    </source>
</evidence>
<dbReference type="InterPro" id="IPR028082">
    <property type="entry name" value="Peripla_BP_I"/>
</dbReference>
<dbReference type="FunFam" id="3.40.50.2300:FF:000153">
    <property type="entry name" value="Guanylate cyclase"/>
    <property type="match status" value="1"/>
</dbReference>
<dbReference type="GO" id="GO:0017046">
    <property type="term" value="F:peptide hormone binding"/>
    <property type="evidence" value="ECO:0007669"/>
    <property type="project" value="TreeGrafter"/>
</dbReference>
<dbReference type="GO" id="GO:0004672">
    <property type="term" value="F:protein kinase activity"/>
    <property type="evidence" value="ECO:0007669"/>
    <property type="project" value="InterPro"/>
</dbReference>
<comment type="caution">
    <text evidence="11">The sequence shown here is derived from an EMBL/GenBank/DDBJ whole genome shotgun (WGS) entry which is preliminary data.</text>
</comment>
<dbReference type="AlphaFoldDB" id="A0A3S1BCZ6"/>
<proteinExistence type="predicted"/>
<evidence type="ECO:0000256" key="8">
    <source>
        <dbReference type="SAM" id="Phobius"/>
    </source>
</evidence>
<feature type="non-terminal residue" evidence="11">
    <location>
        <position position="1"/>
    </location>
</feature>
<comment type="subcellular location">
    <subcellularLocation>
        <location evidence="1">Membrane</location>
        <topology evidence="1">Single-pass type I membrane protein</topology>
    </subcellularLocation>
</comment>
<feature type="domain" description="Serine-threonine/tyrosine-protein kinase catalytic" evidence="10">
    <location>
        <begin position="705"/>
        <end position="766"/>
    </location>
</feature>
<dbReference type="PANTHER" id="PTHR44755">
    <property type="entry name" value="NATRIURETIC PEPTIDE RECEPTOR 3-RELATED"/>
    <property type="match status" value="1"/>
</dbReference>
<sequence>HEPHCGINHIYTLSTPSAAGGVSTCVPPFTTRGLGLLDLENLSLSPVLGTSDPVDHVTQFPCRSAVGQKGHSHDLELEHSCRAIRYCKSRDHNPVTRHIIRTSKASAASVILLIFLMACNSAPRACLAQPASQLGANNSSPYSTPTLSYSVQAQTPPPATKLRPWRLPDALYLGVIVPGSEFHEINMKLVRPVITIAKEKVKAIGILPWVKDFHIEHRDSKGSDVDGPLAAMAMVKQGIVNAFFGPIESNALSATALYCKEWNLPIFTTKGEATDFGDKTDEYKTLIRMMATYKNSAEAIVRLLQHFHISMAGFVYDMPDRPDKVSDCYHILKPVFDDLNEKNNKSFEDIYSGKFDDTVPRTIHNFTKLLEEGSKKCRIIVLCASQDSVREIMIKAHELKFDNGEYVFFNIDLFSSKNATTKPWYRANDTAARNKAARKAYESLMTVTLRQPTTPNYKQFSQAVKDKAAKIYPNFTYGDEEVNSFVGAFYDAVILYAHALNETIEAGGNVSDGINITRNMWNRTFEGITGNVSIDENGDRNADYSLLDMDPATGEFKVVADYYGTTKEYKEIGKINWPGGRDGPPPDTPTCGFDGSKCPPDEPFPVYVIVIIVLCSVLFVVVIVGFLVYRQHRLEAELSEMNWRVRWDDIMFGGPTRSGAGSDKKGDRHASHRNSYNSECSADTIAVHLSDGANKQLYTKTGYYKGAILAIKPIPRTHISMTKPLLMDIKKMKDLQNDHLVRFQGVCIDVPHQCILTEYCQKGSLQ</sequence>
<keyword evidence="2 8" id="KW-0812">Transmembrane</keyword>
<evidence type="ECO:0000256" key="6">
    <source>
        <dbReference type="ARBA" id="ARBA00023170"/>
    </source>
</evidence>